<protein>
    <recommendedName>
        <fullName evidence="3">RNA polymerase sigma-70 region 2 domain-containing protein</fullName>
    </recommendedName>
</protein>
<dbReference type="RefSeq" id="WP_375527519.1">
    <property type="nucleotide sequence ID" value="NZ_JBHILM010000030.1"/>
</dbReference>
<gene>
    <name evidence="1" type="ORF">ACE3NQ_23040</name>
</gene>
<evidence type="ECO:0000313" key="1">
    <source>
        <dbReference type="EMBL" id="MFB5683793.1"/>
    </source>
</evidence>
<comment type="caution">
    <text evidence="1">The sequence shown here is derived from an EMBL/GenBank/DDBJ whole genome shotgun (WGS) entry which is preliminary data.</text>
</comment>
<evidence type="ECO:0008006" key="3">
    <source>
        <dbReference type="Google" id="ProtNLM"/>
    </source>
</evidence>
<proteinExistence type="predicted"/>
<reference evidence="1 2" key="1">
    <citation type="submission" date="2024-09" db="EMBL/GenBank/DDBJ databases">
        <authorList>
            <person name="Ruan L."/>
        </authorList>
    </citation>
    <scope>NUCLEOTIDE SEQUENCE [LARGE SCALE GENOMIC DNA]</scope>
    <source>
        <strain evidence="1 2">D33</strain>
    </source>
</reference>
<accession>A0ABV5BDK6</accession>
<name>A0ABV5BDK6_9BACL</name>
<dbReference type="EMBL" id="JBHILM010000030">
    <property type="protein sequence ID" value="MFB5683793.1"/>
    <property type="molecule type" value="Genomic_DNA"/>
</dbReference>
<organism evidence="1 2">
    <name type="scientific">Paenibacillus terreus</name>
    <dbReference type="NCBI Taxonomy" id="1387834"/>
    <lineage>
        <taxon>Bacteria</taxon>
        <taxon>Bacillati</taxon>
        <taxon>Bacillota</taxon>
        <taxon>Bacilli</taxon>
        <taxon>Bacillales</taxon>
        <taxon>Paenibacillaceae</taxon>
        <taxon>Paenibacillus</taxon>
    </lineage>
</organism>
<dbReference type="InterPro" id="IPR013325">
    <property type="entry name" value="RNA_pol_sigma_r2"/>
</dbReference>
<evidence type="ECO:0000313" key="2">
    <source>
        <dbReference type="Proteomes" id="UP001580407"/>
    </source>
</evidence>
<dbReference type="Gene3D" id="1.10.1740.10">
    <property type="match status" value="1"/>
</dbReference>
<keyword evidence="2" id="KW-1185">Reference proteome</keyword>
<sequence length="85" mass="10064">MDLKQEVKKARKGNHEAFIRLVLDIKLKMYKQSFSILQRDEDCADAIQETILKAYKSLHTLKKPEYFNSLPRFIPFLYREGMNLG</sequence>
<dbReference type="SUPFAM" id="SSF88946">
    <property type="entry name" value="Sigma2 domain of RNA polymerase sigma factors"/>
    <property type="match status" value="1"/>
</dbReference>
<dbReference type="Proteomes" id="UP001580407">
    <property type="component" value="Unassembled WGS sequence"/>
</dbReference>